<protein>
    <recommendedName>
        <fullName evidence="3">Twin-arginine translocation pathway signal</fullName>
    </recommendedName>
</protein>
<evidence type="ECO:0000313" key="2">
    <source>
        <dbReference type="Proteomes" id="UP000180235"/>
    </source>
</evidence>
<keyword evidence="2" id="KW-1185">Reference proteome</keyword>
<sequence>MYRRQLVLLGTLTAAATLARPVFGRPQTKTLVVVELAGGNDGLNTFIPYKDPNYLRLRPTLGIRDGLPLHDRVALHPALQDWQTLWRAGQMAIVQNVGYSNPSLSHFRAQDIWQSAILQGATDTGWLGRYLDKVQAKTQEGVFLGEEYPLALMGETQRYFHLSPNVLANPAGKLGQAIQSIYNTPQGSPLAEEVRRTVVESQKAVQKLQQDILQRQAQQGFTRTGVGQQFALASRVTDNQPRVVYVTVGGWDTHANQPQRHQRLLQELGKNVAAFWQKKYDQPVLMLIYSEFGRRPQQNGANSTDHGTAGAVVLLGAVRGGISGGEPALDSLVQGNLPVKIDFRQVYGEILRQWWGVEAKGIVPGEFARLGVLS</sequence>
<dbReference type="EMBL" id="CP017675">
    <property type="protein sequence ID" value="APB32551.1"/>
    <property type="molecule type" value="Genomic_DNA"/>
</dbReference>
<dbReference type="AlphaFoldDB" id="A0A1J0A9F6"/>
<proteinExistence type="predicted"/>
<dbReference type="InterPro" id="IPR010869">
    <property type="entry name" value="DUF1501"/>
</dbReference>
<evidence type="ECO:0008006" key="3">
    <source>
        <dbReference type="Google" id="ProtNLM"/>
    </source>
</evidence>
<gene>
    <name evidence="1" type="ORF">GlitD10_0250</name>
</gene>
<dbReference type="Proteomes" id="UP000180235">
    <property type="component" value="Chromosome"/>
</dbReference>
<dbReference type="OrthoDB" id="9779968at2"/>
<dbReference type="PANTHER" id="PTHR43737:SF1">
    <property type="entry name" value="DUF1501 DOMAIN-CONTAINING PROTEIN"/>
    <property type="match status" value="1"/>
</dbReference>
<name>A0A1J0A9F6_9CYAN</name>
<reference evidence="1 2" key="1">
    <citation type="submission" date="2016-10" db="EMBL/GenBank/DDBJ databases">
        <title>Description of Gloeomargarita lithophora gen. nov., sp. nov., a thylakoid-bearing basal-branching cyanobacterium with intracellular carbonates, and proposal for Gloeomargaritales ord. nov.</title>
        <authorList>
            <person name="Moreira D."/>
            <person name="Tavera R."/>
            <person name="Benzerara K."/>
            <person name="Skouri-Panet F."/>
            <person name="Couradeau E."/>
            <person name="Gerard E."/>
            <person name="Loussert C."/>
            <person name="Novelo E."/>
            <person name="Zivanovic Y."/>
            <person name="Lopez-Garcia P."/>
        </authorList>
    </citation>
    <scope>NUCLEOTIDE SEQUENCE [LARGE SCALE GENOMIC DNA]</scope>
    <source>
        <strain evidence="1 2">D10</strain>
    </source>
</reference>
<evidence type="ECO:0000313" key="1">
    <source>
        <dbReference type="EMBL" id="APB32551.1"/>
    </source>
</evidence>
<dbReference type="RefSeq" id="WP_071453276.1">
    <property type="nucleotide sequence ID" value="NZ_CP017675.1"/>
</dbReference>
<organism evidence="1 2">
    <name type="scientific">Gloeomargarita lithophora Alchichica-D10</name>
    <dbReference type="NCBI Taxonomy" id="1188229"/>
    <lineage>
        <taxon>Bacteria</taxon>
        <taxon>Bacillati</taxon>
        <taxon>Cyanobacteriota</taxon>
        <taxon>Cyanophyceae</taxon>
        <taxon>Gloeomargaritales</taxon>
        <taxon>Gloeomargaritaceae</taxon>
        <taxon>Gloeomargarita</taxon>
    </lineage>
</organism>
<dbReference type="KEGG" id="glt:GlitD10_0250"/>
<accession>A0A1J0A9F6</accession>
<dbReference type="PANTHER" id="PTHR43737">
    <property type="entry name" value="BLL7424 PROTEIN"/>
    <property type="match status" value="1"/>
</dbReference>
<dbReference type="STRING" id="1188229.GlitD10_0250"/>
<dbReference type="Pfam" id="PF07394">
    <property type="entry name" value="DUF1501"/>
    <property type="match status" value="1"/>
</dbReference>